<dbReference type="AlphaFoldDB" id="A0A1Q3FR82"/>
<dbReference type="GO" id="GO:0016705">
    <property type="term" value="F:oxidoreductase activity, acting on paired donors, with incorporation or reduction of molecular oxygen"/>
    <property type="evidence" value="ECO:0007669"/>
    <property type="project" value="InterPro"/>
</dbReference>
<evidence type="ECO:0000256" key="6">
    <source>
        <dbReference type="ARBA" id="ARBA00022617"/>
    </source>
</evidence>
<keyword evidence="6 14" id="KW-0349">Heme</keyword>
<dbReference type="SUPFAM" id="SSF48264">
    <property type="entry name" value="Cytochrome P450"/>
    <property type="match status" value="1"/>
</dbReference>
<keyword evidence="16" id="KW-0732">Signal</keyword>
<sequence>MFSFWTIPAVLLLLPVLAYCVLRWQNRRFYRISAELPGPKSYPLIGCGYLFFGKTNEEQFSIINDITKQYPSPCRAWLGPKFLVFIDNPEDLQVVLNSPNCLEKAFVYRFFRCETGLFSSPASVWKVHRKLLSPCFSPQILASFVNIFNEKCSVMVQRIAHNLDREAFDIYGDVSRCTLDLICATTLGTNMDLQSDEGTEYVNAIEQACELINRRIHKIWLYTDWVYSKTRHFKLEMAAFETAYKMSRRVLDLRKGDRGKFKKAVSEAESLKKPQIYIDQIFRLAEETDVLDEHSIKEELDTIIVGGNETSALTLSHIILMLAIHEDIQQKVYQEIVNVIGGPDPSVPVKVEHLTQLNYTEMVMKETMRLFPVGPVIGRTCTAPTKISKTTIPPGATIVCGVYNVHRNPQYWGDNVDDFNPDRFYPERVAERHPYSYLPFSGGPRNCIGYKYGLMSMKIMLCYLLRSYKFKSPLKMEQLFLKMSITLKIANRHMVQIERRRY</sequence>
<evidence type="ECO:0000256" key="2">
    <source>
        <dbReference type="ARBA" id="ARBA00003690"/>
    </source>
</evidence>
<comment type="function">
    <text evidence="2">May be involved in the metabolism of insect hormones and in the breakdown of synthetic insecticides.</text>
</comment>
<dbReference type="PRINTS" id="PR00385">
    <property type="entry name" value="P450"/>
</dbReference>
<dbReference type="PRINTS" id="PR00463">
    <property type="entry name" value="EP450I"/>
</dbReference>
<keyword evidence="8" id="KW-0256">Endoplasmic reticulum</keyword>
<dbReference type="InterPro" id="IPR001128">
    <property type="entry name" value="Cyt_P450"/>
</dbReference>
<keyword evidence="13" id="KW-0472">Membrane</keyword>
<evidence type="ECO:0000256" key="10">
    <source>
        <dbReference type="ARBA" id="ARBA00023002"/>
    </source>
</evidence>
<proteinExistence type="inferred from homology"/>
<evidence type="ECO:0000256" key="16">
    <source>
        <dbReference type="SAM" id="SignalP"/>
    </source>
</evidence>
<dbReference type="InterPro" id="IPR002401">
    <property type="entry name" value="Cyt_P450_E_grp-I"/>
</dbReference>
<dbReference type="InterPro" id="IPR017972">
    <property type="entry name" value="Cyt_P450_CS"/>
</dbReference>
<reference evidence="17" key="1">
    <citation type="submission" date="2017-01" db="EMBL/GenBank/DDBJ databases">
        <title>A deep insight into the sialotranscriptome of adult male and female Cluex tarsalis mosquitoes.</title>
        <authorList>
            <person name="Ribeiro J.M."/>
            <person name="Moreira F."/>
            <person name="Bernard K.A."/>
            <person name="Calvo E."/>
        </authorList>
    </citation>
    <scope>NUCLEOTIDE SEQUENCE</scope>
    <source>
        <strain evidence="17">Kern County</strain>
        <tissue evidence="17">Salivary glands</tissue>
    </source>
</reference>
<organism evidence="17">
    <name type="scientific">Culex tarsalis</name>
    <name type="common">Encephalitis mosquito</name>
    <dbReference type="NCBI Taxonomy" id="7177"/>
    <lineage>
        <taxon>Eukaryota</taxon>
        <taxon>Metazoa</taxon>
        <taxon>Ecdysozoa</taxon>
        <taxon>Arthropoda</taxon>
        <taxon>Hexapoda</taxon>
        <taxon>Insecta</taxon>
        <taxon>Pterygota</taxon>
        <taxon>Neoptera</taxon>
        <taxon>Endopterygota</taxon>
        <taxon>Diptera</taxon>
        <taxon>Nematocera</taxon>
        <taxon>Culicoidea</taxon>
        <taxon>Culicidae</taxon>
        <taxon>Culicinae</taxon>
        <taxon>Culicini</taxon>
        <taxon>Culex</taxon>
        <taxon>Culex</taxon>
    </lineage>
</organism>
<dbReference type="EMBL" id="GFDL01005043">
    <property type="protein sequence ID" value="JAV30002.1"/>
    <property type="molecule type" value="Transcribed_RNA"/>
</dbReference>
<protein>
    <submittedName>
        <fullName evidence="17">Putative cytochrome p450 4c1</fullName>
    </submittedName>
</protein>
<evidence type="ECO:0000256" key="8">
    <source>
        <dbReference type="ARBA" id="ARBA00022824"/>
    </source>
</evidence>
<dbReference type="Pfam" id="PF00067">
    <property type="entry name" value="p450"/>
    <property type="match status" value="1"/>
</dbReference>
<dbReference type="CDD" id="cd11057">
    <property type="entry name" value="CYP313-like"/>
    <property type="match status" value="1"/>
</dbReference>
<comment type="similarity">
    <text evidence="5 15">Belongs to the cytochrome P450 family.</text>
</comment>
<evidence type="ECO:0000256" key="4">
    <source>
        <dbReference type="ARBA" id="ARBA00004406"/>
    </source>
</evidence>
<dbReference type="InterPro" id="IPR050196">
    <property type="entry name" value="Cytochrome_P450_Monoox"/>
</dbReference>
<evidence type="ECO:0000313" key="17">
    <source>
        <dbReference type="EMBL" id="JAV30002.1"/>
    </source>
</evidence>
<keyword evidence="7 14" id="KW-0479">Metal-binding</keyword>
<dbReference type="PANTHER" id="PTHR24291:SF189">
    <property type="entry name" value="CYTOCHROME P450 4C3-RELATED"/>
    <property type="match status" value="1"/>
</dbReference>
<evidence type="ECO:0000256" key="13">
    <source>
        <dbReference type="ARBA" id="ARBA00023136"/>
    </source>
</evidence>
<dbReference type="PROSITE" id="PS00086">
    <property type="entry name" value="CYTOCHROME_P450"/>
    <property type="match status" value="1"/>
</dbReference>
<keyword evidence="9" id="KW-0492">Microsome</keyword>
<keyword evidence="11 14" id="KW-0408">Iron</keyword>
<evidence type="ECO:0000256" key="5">
    <source>
        <dbReference type="ARBA" id="ARBA00010617"/>
    </source>
</evidence>
<evidence type="ECO:0000256" key="9">
    <source>
        <dbReference type="ARBA" id="ARBA00022848"/>
    </source>
</evidence>
<keyword evidence="12 15" id="KW-0503">Monooxygenase</keyword>
<comment type="subcellular location">
    <subcellularLocation>
        <location evidence="4">Endoplasmic reticulum membrane</location>
        <topology evidence="4">Peripheral membrane protein</topology>
    </subcellularLocation>
    <subcellularLocation>
        <location evidence="3">Microsome membrane</location>
        <topology evidence="3">Peripheral membrane protein</topology>
    </subcellularLocation>
</comment>
<feature type="chain" id="PRO_5013111929" evidence="16">
    <location>
        <begin position="21"/>
        <end position="502"/>
    </location>
</feature>
<evidence type="ECO:0000256" key="1">
    <source>
        <dbReference type="ARBA" id="ARBA00001971"/>
    </source>
</evidence>
<keyword evidence="10 15" id="KW-0560">Oxidoreductase</keyword>
<name>A0A1Q3FR82_CULTA</name>
<dbReference type="Gene3D" id="1.10.630.10">
    <property type="entry name" value="Cytochrome P450"/>
    <property type="match status" value="1"/>
</dbReference>
<evidence type="ECO:0000256" key="7">
    <source>
        <dbReference type="ARBA" id="ARBA00022723"/>
    </source>
</evidence>
<feature type="binding site" description="axial binding residue" evidence="14">
    <location>
        <position position="447"/>
    </location>
    <ligand>
        <name>heme</name>
        <dbReference type="ChEBI" id="CHEBI:30413"/>
    </ligand>
    <ligandPart>
        <name>Fe</name>
        <dbReference type="ChEBI" id="CHEBI:18248"/>
    </ligandPart>
</feature>
<dbReference type="PANTHER" id="PTHR24291">
    <property type="entry name" value="CYTOCHROME P450 FAMILY 4"/>
    <property type="match status" value="1"/>
</dbReference>
<evidence type="ECO:0000256" key="3">
    <source>
        <dbReference type="ARBA" id="ARBA00004174"/>
    </source>
</evidence>
<accession>A0A1Q3FR82</accession>
<evidence type="ECO:0000256" key="12">
    <source>
        <dbReference type="ARBA" id="ARBA00023033"/>
    </source>
</evidence>
<dbReference type="InterPro" id="IPR036396">
    <property type="entry name" value="Cyt_P450_sf"/>
</dbReference>
<dbReference type="GO" id="GO:0020037">
    <property type="term" value="F:heme binding"/>
    <property type="evidence" value="ECO:0007669"/>
    <property type="project" value="InterPro"/>
</dbReference>
<dbReference type="GO" id="GO:0005506">
    <property type="term" value="F:iron ion binding"/>
    <property type="evidence" value="ECO:0007669"/>
    <property type="project" value="InterPro"/>
</dbReference>
<evidence type="ECO:0000256" key="15">
    <source>
        <dbReference type="RuleBase" id="RU000461"/>
    </source>
</evidence>
<evidence type="ECO:0000256" key="11">
    <source>
        <dbReference type="ARBA" id="ARBA00023004"/>
    </source>
</evidence>
<dbReference type="GO" id="GO:0004497">
    <property type="term" value="F:monooxygenase activity"/>
    <property type="evidence" value="ECO:0007669"/>
    <property type="project" value="UniProtKB-KW"/>
</dbReference>
<dbReference type="GO" id="GO:0005789">
    <property type="term" value="C:endoplasmic reticulum membrane"/>
    <property type="evidence" value="ECO:0007669"/>
    <property type="project" value="UniProtKB-SubCell"/>
</dbReference>
<evidence type="ECO:0000256" key="14">
    <source>
        <dbReference type="PIRSR" id="PIRSR602401-1"/>
    </source>
</evidence>
<feature type="signal peptide" evidence="16">
    <location>
        <begin position="1"/>
        <end position="20"/>
    </location>
</feature>
<comment type="cofactor">
    <cofactor evidence="1 14">
        <name>heme</name>
        <dbReference type="ChEBI" id="CHEBI:30413"/>
    </cofactor>
</comment>